<organism evidence="4 5">
    <name type="scientific">Ciceribacter sichuanensis</name>
    <dbReference type="NCBI Taxonomy" id="2949647"/>
    <lineage>
        <taxon>Bacteria</taxon>
        <taxon>Pseudomonadati</taxon>
        <taxon>Pseudomonadota</taxon>
        <taxon>Alphaproteobacteria</taxon>
        <taxon>Hyphomicrobiales</taxon>
        <taxon>Rhizobiaceae</taxon>
        <taxon>Ciceribacter</taxon>
    </lineage>
</organism>
<dbReference type="Gene3D" id="3.30.70.2330">
    <property type="match status" value="1"/>
</dbReference>
<dbReference type="GO" id="GO:0016818">
    <property type="term" value="F:hydrolase activity, acting on acid anhydrides, in phosphorus-containing anhydrides"/>
    <property type="evidence" value="ECO:0007669"/>
    <property type="project" value="InterPro"/>
</dbReference>
<comment type="caution">
    <text evidence="4">The sequence shown here is derived from an EMBL/GenBank/DDBJ whole genome shotgun (WGS) entry which is preliminary data.</text>
</comment>
<gene>
    <name evidence="4" type="ORF">NBH21_19045</name>
</gene>
<dbReference type="RefSeq" id="WP_250912923.1">
    <property type="nucleotide sequence ID" value="NZ_JAMXLX010000006.1"/>
</dbReference>
<feature type="domain" description="HIRAN" evidence="3">
    <location>
        <begin position="122"/>
        <end position="225"/>
    </location>
</feature>
<name>A0AAJ1F8D2_9HYPH</name>
<dbReference type="GO" id="GO:0008270">
    <property type="term" value="F:zinc ion binding"/>
    <property type="evidence" value="ECO:0007669"/>
    <property type="project" value="InterPro"/>
</dbReference>
<keyword evidence="2" id="KW-0378">Hydrolase</keyword>
<dbReference type="AlphaFoldDB" id="A0AAJ1F8D2"/>
<dbReference type="SMART" id="SM00910">
    <property type="entry name" value="HIRAN"/>
    <property type="match status" value="1"/>
</dbReference>
<evidence type="ECO:0000256" key="1">
    <source>
        <dbReference type="ARBA" id="ARBA00022723"/>
    </source>
</evidence>
<keyword evidence="1" id="KW-0479">Metal-binding</keyword>
<evidence type="ECO:0000256" key="2">
    <source>
        <dbReference type="ARBA" id="ARBA00022801"/>
    </source>
</evidence>
<sequence length="263" mass="29811">MMRSFFLNWQDPDTQRWLPVAKLVNQRGYFVFGYTRGAQVSKNFLPFGRMNDVSSLYISDELFPIFANRVMNEKRPEYARYARWSGLDRESDPLRLMARIGGVRATDALQVSPVPEKSRDGRYRSVFFVHGISHLAPDSADRVAALEPGEVLFPMLDIQNPYDGNAVCLRTRDPAVIIGYCPRFVAPDLRYLCESAETATRLKVLQVNQDAPSQFKLLCEAVSTWPEHFVPCSTDEHQLISNLSVEDALKTVSTAKPFQRAVG</sequence>
<evidence type="ECO:0000313" key="5">
    <source>
        <dbReference type="Proteomes" id="UP001155380"/>
    </source>
</evidence>
<protein>
    <submittedName>
        <fullName evidence="4">HIRAN domain-containing protein</fullName>
    </submittedName>
</protein>
<dbReference type="EMBL" id="JAMXLX010000006">
    <property type="protein sequence ID" value="MCO5958882.1"/>
    <property type="molecule type" value="Genomic_DNA"/>
</dbReference>
<dbReference type="GO" id="GO:0003676">
    <property type="term" value="F:nucleic acid binding"/>
    <property type="evidence" value="ECO:0007669"/>
    <property type="project" value="InterPro"/>
</dbReference>
<proteinExistence type="predicted"/>
<dbReference type="Proteomes" id="UP001155380">
    <property type="component" value="Unassembled WGS sequence"/>
</dbReference>
<dbReference type="InterPro" id="IPR014905">
    <property type="entry name" value="HIRAN"/>
</dbReference>
<dbReference type="Pfam" id="PF08797">
    <property type="entry name" value="HIRAN"/>
    <property type="match status" value="1"/>
</dbReference>
<accession>A0AAJ1F8D2</accession>
<reference evidence="4" key="1">
    <citation type="submission" date="2022-06" db="EMBL/GenBank/DDBJ databases">
        <authorList>
            <person name="Sun Q."/>
        </authorList>
    </citation>
    <scope>NUCLEOTIDE SEQUENCE</scope>
    <source>
        <strain evidence="4">S101</strain>
    </source>
</reference>
<evidence type="ECO:0000313" key="4">
    <source>
        <dbReference type="EMBL" id="MCO5958882.1"/>
    </source>
</evidence>
<evidence type="ECO:0000259" key="3">
    <source>
        <dbReference type="SMART" id="SM00910"/>
    </source>
</evidence>